<evidence type="ECO:0000256" key="3">
    <source>
        <dbReference type="ARBA" id="ARBA00022960"/>
    </source>
</evidence>
<dbReference type="Proteomes" id="UP000425411">
    <property type="component" value="Chromosome"/>
</dbReference>
<feature type="transmembrane region" description="Helical" evidence="7">
    <location>
        <begin position="280"/>
        <end position="301"/>
    </location>
</feature>
<keyword evidence="2 7" id="KW-0812">Transmembrane</keyword>
<feature type="transmembrane region" description="Helical" evidence="7">
    <location>
        <begin position="187"/>
        <end position="207"/>
    </location>
</feature>
<feature type="transmembrane region" description="Helical" evidence="7">
    <location>
        <begin position="42"/>
        <end position="60"/>
    </location>
</feature>
<dbReference type="PANTHER" id="PTHR30474">
    <property type="entry name" value="CELL CYCLE PROTEIN"/>
    <property type="match status" value="1"/>
</dbReference>
<keyword evidence="4 7" id="KW-1133">Transmembrane helix</keyword>
<evidence type="ECO:0000256" key="4">
    <source>
        <dbReference type="ARBA" id="ARBA00022989"/>
    </source>
</evidence>
<keyword evidence="5 7" id="KW-0472">Membrane</keyword>
<evidence type="ECO:0000256" key="1">
    <source>
        <dbReference type="ARBA" id="ARBA00004141"/>
    </source>
</evidence>
<dbReference type="GO" id="GO:0008360">
    <property type="term" value="P:regulation of cell shape"/>
    <property type="evidence" value="ECO:0007669"/>
    <property type="project" value="UniProtKB-KW"/>
</dbReference>
<dbReference type="PANTHER" id="PTHR30474:SF1">
    <property type="entry name" value="PEPTIDOGLYCAN GLYCOSYLTRANSFERASE MRDB"/>
    <property type="match status" value="1"/>
</dbReference>
<keyword evidence="9" id="KW-1185">Reference proteome</keyword>
<feature type="transmembrane region" description="Helical" evidence="7">
    <location>
        <begin position="72"/>
        <end position="93"/>
    </location>
</feature>
<dbReference type="GO" id="GO:0032153">
    <property type="term" value="C:cell division site"/>
    <property type="evidence" value="ECO:0007669"/>
    <property type="project" value="TreeGrafter"/>
</dbReference>
<feature type="transmembrane region" description="Helical" evidence="7">
    <location>
        <begin position="12"/>
        <end position="30"/>
    </location>
</feature>
<evidence type="ECO:0000256" key="2">
    <source>
        <dbReference type="ARBA" id="ARBA00022692"/>
    </source>
</evidence>
<feature type="transmembrane region" description="Helical" evidence="7">
    <location>
        <begin position="163"/>
        <end position="180"/>
    </location>
</feature>
<organism evidence="8 9">
    <name type="scientific">Gemella morbillorum</name>
    <dbReference type="NCBI Taxonomy" id="29391"/>
    <lineage>
        <taxon>Bacteria</taxon>
        <taxon>Bacillati</taxon>
        <taxon>Bacillota</taxon>
        <taxon>Bacilli</taxon>
        <taxon>Bacillales</taxon>
        <taxon>Gemellaceae</taxon>
        <taxon>Gemella</taxon>
    </lineage>
</organism>
<dbReference type="GO" id="GO:0005886">
    <property type="term" value="C:plasma membrane"/>
    <property type="evidence" value="ECO:0007669"/>
    <property type="project" value="TreeGrafter"/>
</dbReference>
<keyword evidence="8" id="KW-0131">Cell cycle</keyword>
<comment type="subcellular location">
    <subcellularLocation>
        <location evidence="1">Membrane</location>
        <topology evidence="1">Multi-pass membrane protein</topology>
    </subcellularLocation>
</comment>
<feature type="region of interest" description="Disordered" evidence="6">
    <location>
        <begin position="400"/>
        <end position="422"/>
    </location>
</feature>
<reference evidence="8 9" key="1">
    <citation type="submission" date="2019-11" db="EMBL/GenBank/DDBJ databases">
        <title>FDA dAtabase for Regulatory Grade micrObial Sequences (FDA-ARGOS): Supporting development and validation of Infectious Disease Dx tests.</title>
        <authorList>
            <person name="Turner S."/>
            <person name="Byrd R."/>
            <person name="Tallon L."/>
            <person name="Sadzewicz L."/>
            <person name="Vavikolanu K."/>
            <person name="Mehta A."/>
            <person name="Aluvathingal J."/>
            <person name="Nadendla S."/>
            <person name="Myers T."/>
            <person name="Yan Y."/>
            <person name="Sichtig H."/>
        </authorList>
    </citation>
    <scope>NUCLEOTIDE SEQUENCE [LARGE SCALE GENOMIC DNA]</scope>
    <source>
        <strain evidence="8 9">FDAARGOS_741</strain>
    </source>
</reference>
<protein>
    <submittedName>
        <fullName evidence="8">Cell division protein</fullName>
    </submittedName>
</protein>
<keyword evidence="3" id="KW-0133">Cell shape</keyword>
<dbReference type="EMBL" id="CP046314">
    <property type="protein sequence ID" value="QGS08737.1"/>
    <property type="molecule type" value="Genomic_DNA"/>
</dbReference>
<accession>A0AAP9HC93</accession>
<feature type="transmembrane region" description="Helical" evidence="7">
    <location>
        <begin position="347"/>
        <end position="366"/>
    </location>
</feature>
<evidence type="ECO:0000256" key="7">
    <source>
        <dbReference type="SAM" id="Phobius"/>
    </source>
</evidence>
<keyword evidence="8" id="KW-0132">Cell division</keyword>
<feature type="transmembrane region" description="Helical" evidence="7">
    <location>
        <begin position="313"/>
        <end position="341"/>
    </location>
</feature>
<evidence type="ECO:0000256" key="5">
    <source>
        <dbReference type="ARBA" id="ARBA00023136"/>
    </source>
</evidence>
<gene>
    <name evidence="8" type="ORF">FOC49_02005</name>
</gene>
<evidence type="ECO:0000256" key="6">
    <source>
        <dbReference type="SAM" id="MobiDB-lite"/>
    </source>
</evidence>
<name>A0AAP9HC93_9BACL</name>
<dbReference type="Pfam" id="PF01098">
    <property type="entry name" value="FTSW_RODA_SPOVE"/>
    <property type="match status" value="1"/>
</dbReference>
<dbReference type="RefSeq" id="WP_004632966.1">
    <property type="nucleotide sequence ID" value="NZ_CP046314.1"/>
</dbReference>
<dbReference type="InterPro" id="IPR001182">
    <property type="entry name" value="FtsW/RodA"/>
</dbReference>
<feature type="transmembrane region" description="Helical" evidence="7">
    <location>
        <begin position="105"/>
        <end position="128"/>
    </location>
</feature>
<proteinExistence type="predicted"/>
<evidence type="ECO:0000313" key="9">
    <source>
        <dbReference type="Proteomes" id="UP000425411"/>
    </source>
</evidence>
<sequence>MLNFIKNKTNLSIMIFYFIFAITSLTLIMLAQYNNNQTPKLFIKQFIFYLLGFFVIYIFQKIPVDYIERFSIFFYLLGLTLLIGIFLVPPSIAPIVNGARSWYNFGLFTLQPSEFAKVSTVAMVSLLIKEKSFRENTDSIKLLKLLLIIAIPFILVLRENDLGNGLFFIFLFLGLVFLVSTHKKTLLNIYSVVLVGIGIIILGALYFPRVLGLVGLKGYQLKRILSWLNPEAYKLDYSYQITQVLSEIKRGGLTGTFAKNKNYIDEQFNDFIFSILAKNFGFIGTFFFLIFFFILILRLFSIVKKCEQGNYSYYFILLAMCSFCFSFFINIFSTLSIIPVIGISMPFVSYGGSSLIANSILFGIIVKINATIHEEYLEDEYYENYEEEPYIDKYDYQESNYQYEEPYDNQKEYRRSRKFKNR</sequence>
<feature type="transmembrane region" description="Helical" evidence="7">
    <location>
        <begin position="140"/>
        <end position="157"/>
    </location>
</feature>
<dbReference type="GO" id="GO:0015648">
    <property type="term" value="F:lipid-linked peptidoglycan transporter activity"/>
    <property type="evidence" value="ECO:0007669"/>
    <property type="project" value="TreeGrafter"/>
</dbReference>
<evidence type="ECO:0000313" key="8">
    <source>
        <dbReference type="EMBL" id="QGS08737.1"/>
    </source>
</evidence>
<dbReference type="GO" id="GO:0051301">
    <property type="term" value="P:cell division"/>
    <property type="evidence" value="ECO:0007669"/>
    <property type="project" value="UniProtKB-KW"/>
</dbReference>
<dbReference type="AlphaFoldDB" id="A0AAP9HC93"/>